<protein>
    <submittedName>
        <fullName evidence="2">Uncharacterized protein</fullName>
    </submittedName>
</protein>
<keyword evidence="3" id="KW-1185">Reference proteome</keyword>
<evidence type="ECO:0000313" key="3">
    <source>
        <dbReference type="Proteomes" id="UP000324351"/>
    </source>
</evidence>
<dbReference type="EMBL" id="VUJW01000003">
    <property type="protein sequence ID" value="KAA1427862.1"/>
    <property type="molecule type" value="Genomic_DNA"/>
</dbReference>
<evidence type="ECO:0000256" key="1">
    <source>
        <dbReference type="SAM" id="MobiDB-lite"/>
    </source>
</evidence>
<dbReference type="RefSeq" id="WP_149750350.1">
    <property type="nucleotide sequence ID" value="NZ_VUJW01000003.1"/>
</dbReference>
<proteinExistence type="predicted"/>
<gene>
    <name evidence="2" type="ORF">F0U47_10605</name>
</gene>
<comment type="caution">
    <text evidence="2">The sequence shown here is derived from an EMBL/GenBank/DDBJ whole genome shotgun (WGS) entry which is preliminary data.</text>
</comment>
<feature type="region of interest" description="Disordered" evidence="1">
    <location>
        <begin position="225"/>
        <end position="270"/>
    </location>
</feature>
<accession>A0A5B1M4J6</accession>
<name>A0A5B1M4J6_9ACTN</name>
<dbReference type="AlphaFoldDB" id="A0A5B1M4J6"/>
<feature type="compositionally biased region" description="Acidic residues" evidence="1">
    <location>
        <begin position="244"/>
        <end position="253"/>
    </location>
</feature>
<organism evidence="2 3">
    <name type="scientific">Nocardioides antri</name>
    <dbReference type="NCBI Taxonomy" id="2607659"/>
    <lineage>
        <taxon>Bacteria</taxon>
        <taxon>Bacillati</taxon>
        <taxon>Actinomycetota</taxon>
        <taxon>Actinomycetes</taxon>
        <taxon>Propionibacteriales</taxon>
        <taxon>Nocardioidaceae</taxon>
        <taxon>Nocardioides</taxon>
    </lineage>
</organism>
<reference evidence="2 3" key="1">
    <citation type="submission" date="2019-09" db="EMBL/GenBank/DDBJ databases">
        <title>Nocardioides panacisoli sp. nov., isolated from the soil of a ginseng field.</title>
        <authorList>
            <person name="Cho C."/>
        </authorList>
    </citation>
    <scope>NUCLEOTIDE SEQUENCE [LARGE SCALE GENOMIC DNA]</scope>
    <source>
        <strain evidence="2 3">BN140041</strain>
    </source>
</reference>
<sequence length="313" mass="33638">MTSTTQLHSVQDSHARFEAGDDIADHGYPATSDAAGGDNGNGPTRNVRAPKKARATKPIPTDRLSFENQLAVLKNVAITSGNTRRGSNSNAMSAAIGLKGDTGGLIARFFRSAGWFELADARGEYTASPGTIAWNQHITVDSTAQYDAAAKMRAEVAKSWFWEVLEPMLASGHSIRDSLALLELAKAAGATNHVPQLTMILQWLEWVGLIVIEDDYLRLRADRDAPAEPGEDSAESVVVSDGESNSDADDVAEEMTPPQLTTADESRGRPAGVVDTEAIVSFTLSVRLTADDLQVMDETQRDFVLALAERLRG</sequence>
<evidence type="ECO:0000313" key="2">
    <source>
        <dbReference type="EMBL" id="KAA1427862.1"/>
    </source>
</evidence>
<dbReference type="Proteomes" id="UP000324351">
    <property type="component" value="Unassembled WGS sequence"/>
</dbReference>
<reference evidence="2 3" key="2">
    <citation type="submission" date="2019-09" db="EMBL/GenBank/DDBJ databases">
        <authorList>
            <person name="Jin C."/>
        </authorList>
    </citation>
    <scope>NUCLEOTIDE SEQUENCE [LARGE SCALE GENOMIC DNA]</scope>
    <source>
        <strain evidence="2 3">BN140041</strain>
    </source>
</reference>
<feature type="region of interest" description="Disordered" evidence="1">
    <location>
        <begin position="22"/>
        <end position="57"/>
    </location>
</feature>